<name>A0A074YV19_OPIVI</name>
<proteinExistence type="predicted"/>
<gene>
    <name evidence="1" type="ORF">T265_15940</name>
</gene>
<dbReference type="EMBL" id="KL599213">
    <property type="protein sequence ID" value="KER18611.1"/>
    <property type="molecule type" value="Genomic_DNA"/>
</dbReference>
<evidence type="ECO:0000313" key="1">
    <source>
        <dbReference type="EMBL" id="KER18611.1"/>
    </source>
</evidence>
<dbReference type="KEGG" id="ovi:T265_15940"/>
<feature type="non-terminal residue" evidence="1">
    <location>
        <position position="95"/>
    </location>
</feature>
<organism evidence="1 2">
    <name type="scientific">Opisthorchis viverrini</name>
    <name type="common">Southeast Asian liver fluke</name>
    <dbReference type="NCBI Taxonomy" id="6198"/>
    <lineage>
        <taxon>Eukaryota</taxon>
        <taxon>Metazoa</taxon>
        <taxon>Spiralia</taxon>
        <taxon>Lophotrochozoa</taxon>
        <taxon>Platyhelminthes</taxon>
        <taxon>Trematoda</taxon>
        <taxon>Digenea</taxon>
        <taxon>Opisthorchiida</taxon>
        <taxon>Opisthorchiata</taxon>
        <taxon>Opisthorchiidae</taxon>
        <taxon>Opisthorchis</taxon>
    </lineage>
</organism>
<dbReference type="AlphaFoldDB" id="A0A074YV19"/>
<accession>A0A074YV19</accession>
<sequence length="95" mass="10603">MESYLELLWNVPPTTQNKIKFLYLARVSSRCLSDPHLLFASGLPKRQLIISPSADHFLVSNQFCIAGLRSRPTTVFNVLPTRSQIKTGRTADDGG</sequence>
<dbReference type="RefSeq" id="XP_009177642.1">
    <property type="nucleotide sequence ID" value="XM_009179378.1"/>
</dbReference>
<dbReference type="Proteomes" id="UP000054324">
    <property type="component" value="Unassembled WGS sequence"/>
</dbReference>
<protein>
    <submittedName>
        <fullName evidence="1">Uncharacterized protein</fullName>
    </submittedName>
</protein>
<dbReference type="CTD" id="20330105"/>
<dbReference type="GeneID" id="20330105"/>
<reference evidence="1 2" key="1">
    <citation type="submission" date="2013-11" db="EMBL/GenBank/DDBJ databases">
        <title>Opisthorchis viverrini - life in the bile duct.</title>
        <authorList>
            <person name="Young N.D."/>
            <person name="Nagarajan N."/>
            <person name="Lin S.J."/>
            <person name="Korhonen P.K."/>
            <person name="Jex A.R."/>
            <person name="Hall R.S."/>
            <person name="Safavi-Hemami H."/>
            <person name="Kaewkong W."/>
            <person name="Bertrand D."/>
            <person name="Gao S."/>
            <person name="Seet Q."/>
            <person name="Wongkham S."/>
            <person name="Teh B.T."/>
            <person name="Wongkham C."/>
            <person name="Intapan P.M."/>
            <person name="Maleewong W."/>
            <person name="Yang X."/>
            <person name="Hu M."/>
            <person name="Wang Z."/>
            <person name="Hofmann A."/>
            <person name="Sternberg P.W."/>
            <person name="Tan P."/>
            <person name="Wang J."/>
            <person name="Gasser R.B."/>
        </authorList>
    </citation>
    <scope>NUCLEOTIDE SEQUENCE [LARGE SCALE GENOMIC DNA]</scope>
</reference>
<keyword evidence="2" id="KW-1185">Reference proteome</keyword>
<evidence type="ECO:0000313" key="2">
    <source>
        <dbReference type="Proteomes" id="UP000054324"/>
    </source>
</evidence>